<evidence type="ECO:0000256" key="2">
    <source>
        <dbReference type="SAM" id="Phobius"/>
    </source>
</evidence>
<proteinExistence type="predicted"/>
<feature type="region of interest" description="Disordered" evidence="1">
    <location>
        <begin position="160"/>
        <end position="200"/>
    </location>
</feature>
<feature type="signal peptide" evidence="3">
    <location>
        <begin position="1"/>
        <end position="23"/>
    </location>
</feature>
<dbReference type="EMBL" id="CAOQHR010000008">
    <property type="protein sequence ID" value="CAI6338259.1"/>
    <property type="molecule type" value="Genomic_DNA"/>
</dbReference>
<feature type="chain" id="PRO_5040888512" description="Mid2 domain-containing protein" evidence="3">
    <location>
        <begin position="24"/>
        <end position="282"/>
    </location>
</feature>
<feature type="compositionally biased region" description="Polar residues" evidence="1">
    <location>
        <begin position="160"/>
        <end position="187"/>
    </location>
</feature>
<keyword evidence="2" id="KW-0812">Transmembrane</keyword>
<feature type="compositionally biased region" description="Pro residues" evidence="1">
    <location>
        <begin position="59"/>
        <end position="81"/>
    </location>
</feature>
<gene>
    <name evidence="4" type="ORF">PDIGIT_LOCUS11386</name>
</gene>
<evidence type="ECO:0000313" key="4">
    <source>
        <dbReference type="EMBL" id="CAI6338259.1"/>
    </source>
</evidence>
<feature type="region of interest" description="Disordered" evidence="1">
    <location>
        <begin position="248"/>
        <end position="282"/>
    </location>
</feature>
<feature type="transmembrane region" description="Helical" evidence="2">
    <location>
        <begin position="205"/>
        <end position="227"/>
    </location>
</feature>
<organism evidence="4 5">
    <name type="scientific">Periconia digitata</name>
    <dbReference type="NCBI Taxonomy" id="1303443"/>
    <lineage>
        <taxon>Eukaryota</taxon>
        <taxon>Fungi</taxon>
        <taxon>Dikarya</taxon>
        <taxon>Ascomycota</taxon>
        <taxon>Pezizomycotina</taxon>
        <taxon>Dothideomycetes</taxon>
        <taxon>Pleosporomycetidae</taxon>
        <taxon>Pleosporales</taxon>
        <taxon>Massarineae</taxon>
        <taxon>Periconiaceae</taxon>
        <taxon>Periconia</taxon>
    </lineage>
</organism>
<dbReference type="Proteomes" id="UP001152607">
    <property type="component" value="Unassembled WGS sequence"/>
</dbReference>
<feature type="compositionally biased region" description="Low complexity" evidence="1">
    <location>
        <begin position="45"/>
        <end position="58"/>
    </location>
</feature>
<dbReference type="AlphaFoldDB" id="A0A9W4UM71"/>
<accession>A0A9W4UM71</accession>
<keyword evidence="2" id="KW-1133">Transmembrane helix</keyword>
<comment type="caution">
    <text evidence="4">The sequence shown here is derived from an EMBL/GenBank/DDBJ whole genome shotgun (WGS) entry which is preliminary data.</text>
</comment>
<evidence type="ECO:0000256" key="1">
    <source>
        <dbReference type="SAM" id="MobiDB-lite"/>
    </source>
</evidence>
<keyword evidence="5" id="KW-1185">Reference proteome</keyword>
<keyword evidence="2" id="KW-0472">Membrane</keyword>
<feature type="compositionally biased region" description="Low complexity" evidence="1">
    <location>
        <begin position="82"/>
        <end position="130"/>
    </location>
</feature>
<feature type="region of interest" description="Disordered" evidence="1">
    <location>
        <begin position="45"/>
        <end position="139"/>
    </location>
</feature>
<protein>
    <recommendedName>
        <fullName evidence="6">Mid2 domain-containing protein</fullName>
    </recommendedName>
</protein>
<evidence type="ECO:0000256" key="3">
    <source>
        <dbReference type="SAM" id="SignalP"/>
    </source>
</evidence>
<keyword evidence="3" id="KW-0732">Signal</keyword>
<feature type="compositionally biased region" description="Polar residues" evidence="1">
    <location>
        <begin position="256"/>
        <end position="268"/>
    </location>
</feature>
<dbReference type="OrthoDB" id="5425782at2759"/>
<name>A0A9W4UM71_9PLEO</name>
<reference evidence="4" key="1">
    <citation type="submission" date="2023-01" db="EMBL/GenBank/DDBJ databases">
        <authorList>
            <person name="Van Ghelder C."/>
            <person name="Rancurel C."/>
        </authorList>
    </citation>
    <scope>NUCLEOTIDE SEQUENCE</scope>
    <source>
        <strain evidence="4">CNCM I-4278</strain>
    </source>
</reference>
<sequence>MLSTMRSSWLLFALFALFAFSSALNIGDLNLDGIEEYLNHGVKRQAQGTGNTPTQQPTSAPPTSAPPSTPEPSPEPTPTPEPSTDNPPSSNNPPSSGNNDNTSPPASSRDPATSAPPTSSANPPRSSSSDITAPVTETTPLVTLSTSDVVTTYTTKSNGQDVVATSTSKQVSTRTTGMATNTRLPGTQGNGGSSSDGMSSKTKSIIGGVVGGVGGALLLGGIALVCWRMWGKKKNRVTEDDADLMAGTGAALGDKPQNSTPFQSNLEQYHNPGGRPNAAANF</sequence>
<evidence type="ECO:0008006" key="6">
    <source>
        <dbReference type="Google" id="ProtNLM"/>
    </source>
</evidence>
<evidence type="ECO:0000313" key="5">
    <source>
        <dbReference type="Proteomes" id="UP001152607"/>
    </source>
</evidence>